<dbReference type="EMBL" id="CP039852">
    <property type="protein sequence ID" value="QCZ94675.1"/>
    <property type="molecule type" value="Genomic_DNA"/>
</dbReference>
<evidence type="ECO:0000313" key="2">
    <source>
        <dbReference type="Proteomes" id="UP000304912"/>
    </source>
</evidence>
<sequence length="105" mass="11943">MTILRISRDSGFADRMRDYTVIANGTFLGRIGNGETKDFEIDTNEQEVYLRVDWCRSNKLTVVPSEDGVIHLTAESSLRGFKLFLALVYIALMPTKYIRLSQVHG</sequence>
<evidence type="ECO:0000313" key="1">
    <source>
        <dbReference type="EMBL" id="QCZ94675.1"/>
    </source>
</evidence>
<proteinExistence type="predicted"/>
<keyword evidence="2" id="KW-1185">Reference proteome</keyword>
<gene>
    <name evidence="1" type="ORF">FBQ74_14895</name>
</gene>
<dbReference type="AlphaFoldDB" id="A0A5B7YGN7"/>
<organism evidence="1 2">
    <name type="scientific">Salinimonas iocasae</name>
    <dbReference type="NCBI Taxonomy" id="2572577"/>
    <lineage>
        <taxon>Bacteria</taxon>
        <taxon>Pseudomonadati</taxon>
        <taxon>Pseudomonadota</taxon>
        <taxon>Gammaproteobacteria</taxon>
        <taxon>Alteromonadales</taxon>
        <taxon>Alteromonadaceae</taxon>
        <taxon>Alteromonas/Salinimonas group</taxon>
        <taxon>Salinimonas</taxon>
    </lineage>
</organism>
<dbReference type="KEGG" id="salk:FBQ74_14895"/>
<dbReference type="RefSeq" id="WP_139757411.1">
    <property type="nucleotide sequence ID" value="NZ_CP039852.1"/>
</dbReference>
<dbReference type="OrthoDB" id="2223488at2"/>
<reference evidence="1 2" key="1">
    <citation type="submission" date="2019-04" db="EMBL/GenBank/DDBJ databases">
        <title>Salinimonas iocasae sp. nov., a halophilic bacterium isolated from the outer tube casing of tubeworms in Okinawa Trough.</title>
        <authorList>
            <person name="Zhang H."/>
            <person name="Wang H."/>
            <person name="Li C."/>
        </authorList>
    </citation>
    <scope>NUCLEOTIDE SEQUENCE [LARGE SCALE GENOMIC DNA]</scope>
    <source>
        <strain evidence="1 2">KX18D6</strain>
    </source>
</reference>
<dbReference type="Proteomes" id="UP000304912">
    <property type="component" value="Chromosome"/>
</dbReference>
<protein>
    <submittedName>
        <fullName evidence="1">Uncharacterized protein</fullName>
    </submittedName>
</protein>
<name>A0A5B7YGN7_9ALTE</name>
<accession>A0A5B7YGN7</accession>